<protein>
    <recommendedName>
        <fullName evidence="3">C-type lectin domain-containing protein</fullName>
    </recommendedName>
</protein>
<dbReference type="InterPro" id="IPR018378">
    <property type="entry name" value="C-type_lectin_CS"/>
</dbReference>
<dbReference type="Proteomes" id="UP001488805">
    <property type="component" value="Unassembled WGS sequence"/>
</dbReference>
<comment type="caution">
    <text evidence="4">The sequence shown here is derived from an EMBL/GenBank/DDBJ whole genome shotgun (WGS) entry which is preliminary data.</text>
</comment>
<feature type="chain" id="PRO_5043430094" description="C-type lectin domain-containing protein" evidence="2">
    <location>
        <begin position="25"/>
        <end position="261"/>
    </location>
</feature>
<dbReference type="PROSITE" id="PS50041">
    <property type="entry name" value="C_TYPE_LECTIN_2"/>
    <property type="match status" value="2"/>
</dbReference>
<dbReference type="Pfam" id="PF00059">
    <property type="entry name" value="Lectin_C"/>
    <property type="match status" value="2"/>
</dbReference>
<organism evidence="4 5">
    <name type="scientific">Zoarces viviparus</name>
    <name type="common">Viviparous eelpout</name>
    <name type="synonym">Blennius viviparus</name>
    <dbReference type="NCBI Taxonomy" id="48416"/>
    <lineage>
        <taxon>Eukaryota</taxon>
        <taxon>Metazoa</taxon>
        <taxon>Chordata</taxon>
        <taxon>Craniata</taxon>
        <taxon>Vertebrata</taxon>
        <taxon>Euteleostomi</taxon>
        <taxon>Actinopterygii</taxon>
        <taxon>Neopterygii</taxon>
        <taxon>Teleostei</taxon>
        <taxon>Neoteleostei</taxon>
        <taxon>Acanthomorphata</taxon>
        <taxon>Eupercaria</taxon>
        <taxon>Perciformes</taxon>
        <taxon>Cottioidei</taxon>
        <taxon>Zoarcales</taxon>
        <taxon>Zoarcidae</taxon>
        <taxon>Zoarcinae</taxon>
        <taxon>Zoarces</taxon>
    </lineage>
</organism>
<dbReference type="PANTHER" id="PTHR45784">
    <property type="entry name" value="C-TYPE LECTIN DOMAIN FAMILY 20 MEMBER A-RELATED"/>
    <property type="match status" value="1"/>
</dbReference>
<keyword evidence="1" id="KW-1015">Disulfide bond</keyword>
<evidence type="ECO:0000259" key="3">
    <source>
        <dbReference type="PROSITE" id="PS50041"/>
    </source>
</evidence>
<accession>A0AAW1FLP2</accession>
<dbReference type="SUPFAM" id="SSF56436">
    <property type="entry name" value="C-type lectin-like"/>
    <property type="match status" value="2"/>
</dbReference>
<dbReference type="InterPro" id="IPR016186">
    <property type="entry name" value="C-type_lectin-like/link_sf"/>
</dbReference>
<dbReference type="InterPro" id="IPR001304">
    <property type="entry name" value="C-type_lectin-like"/>
</dbReference>
<dbReference type="SMART" id="SM00034">
    <property type="entry name" value="CLECT"/>
    <property type="match status" value="2"/>
</dbReference>
<dbReference type="PANTHER" id="PTHR45784:SF8">
    <property type="entry name" value="C-TYPE MANNOSE RECEPTOR 2-RELATED"/>
    <property type="match status" value="1"/>
</dbReference>
<dbReference type="InterPro" id="IPR016187">
    <property type="entry name" value="CTDL_fold"/>
</dbReference>
<dbReference type="PROSITE" id="PS00615">
    <property type="entry name" value="C_TYPE_LECTIN_1"/>
    <property type="match status" value="1"/>
</dbReference>
<name>A0AAW1FLP2_ZOAVI</name>
<dbReference type="CDD" id="cd00037">
    <property type="entry name" value="CLECT"/>
    <property type="match status" value="1"/>
</dbReference>
<sequence>MMKKIGILFPLLLVFAAVCGGAQGLRPKNYIQHTEMRSWKDAQAHCRETNTDLVTINSDKENQDFYFYYGWGWIGLYREDSDSEWKWSRTDEITKFTNWKYGYPKNGEDCAFKYSLMKWMSDRCDVRRSFMCYDETLVLVKKMRTWEQALKHCRALEPVDSSKPATAYQNHRYDLATLLTPDDHVYAREKAQEATTNEVWTGLRYLAGQWLWVGGEPVQYEEVIQSCQSQRFCGVLVKNRTTLFETRQCDEKRNFLCYKRF</sequence>
<dbReference type="AlphaFoldDB" id="A0AAW1FLP2"/>
<feature type="signal peptide" evidence="2">
    <location>
        <begin position="1"/>
        <end position="24"/>
    </location>
</feature>
<evidence type="ECO:0000313" key="5">
    <source>
        <dbReference type="Proteomes" id="UP001488805"/>
    </source>
</evidence>
<evidence type="ECO:0000313" key="4">
    <source>
        <dbReference type="EMBL" id="KAK9535709.1"/>
    </source>
</evidence>
<gene>
    <name evidence="4" type="ORF">VZT92_008076</name>
</gene>
<proteinExistence type="predicted"/>
<feature type="domain" description="C-type lectin" evidence="3">
    <location>
        <begin position="25"/>
        <end position="133"/>
    </location>
</feature>
<feature type="domain" description="C-type lectin" evidence="3">
    <location>
        <begin position="128"/>
        <end position="258"/>
    </location>
</feature>
<reference evidence="4 5" key="1">
    <citation type="journal article" date="2024" name="Genome Biol. Evol.">
        <title>Chromosome-level genome assembly of the viviparous eelpout Zoarces viviparus.</title>
        <authorList>
            <person name="Fuhrmann N."/>
            <person name="Brasseur M.V."/>
            <person name="Bakowski C.E."/>
            <person name="Podsiadlowski L."/>
            <person name="Prost S."/>
            <person name="Krehenwinkel H."/>
            <person name="Mayer C."/>
        </authorList>
    </citation>
    <scope>NUCLEOTIDE SEQUENCE [LARGE SCALE GENOMIC DNA]</scope>
    <source>
        <strain evidence="4">NO-MEL_2022_Ind0_liver</strain>
    </source>
</reference>
<evidence type="ECO:0000256" key="2">
    <source>
        <dbReference type="SAM" id="SignalP"/>
    </source>
</evidence>
<evidence type="ECO:0000256" key="1">
    <source>
        <dbReference type="ARBA" id="ARBA00023157"/>
    </source>
</evidence>
<keyword evidence="5" id="KW-1185">Reference proteome</keyword>
<keyword evidence="2" id="KW-0732">Signal</keyword>
<dbReference type="Gene3D" id="3.10.100.10">
    <property type="entry name" value="Mannose-Binding Protein A, subunit A"/>
    <property type="match status" value="2"/>
</dbReference>
<dbReference type="EMBL" id="JBCEZU010000056">
    <property type="protein sequence ID" value="KAK9535709.1"/>
    <property type="molecule type" value="Genomic_DNA"/>
</dbReference>